<dbReference type="InterPro" id="IPR051604">
    <property type="entry name" value="Ergot_Alk_Oxidoreductase"/>
</dbReference>
<gene>
    <name evidence="1" type="ORF">AMAG_08290</name>
</gene>
<name>A0A0L0SKS1_ALLM3</name>
<dbReference type="STRING" id="578462.A0A0L0SKS1"/>
<dbReference type="Proteomes" id="UP000054350">
    <property type="component" value="Unassembled WGS sequence"/>
</dbReference>
<proteinExistence type="predicted"/>
<dbReference type="VEuPathDB" id="FungiDB:AMAG_08290"/>
<reference evidence="1 2" key="1">
    <citation type="submission" date="2009-11" db="EMBL/GenBank/DDBJ databases">
        <title>Annotation of Allomyces macrogynus ATCC 38327.</title>
        <authorList>
            <consortium name="The Broad Institute Genome Sequencing Platform"/>
            <person name="Russ C."/>
            <person name="Cuomo C."/>
            <person name="Burger G."/>
            <person name="Gray M.W."/>
            <person name="Holland P.W.H."/>
            <person name="King N."/>
            <person name="Lang F.B.F."/>
            <person name="Roger A.J."/>
            <person name="Ruiz-Trillo I."/>
            <person name="Young S.K."/>
            <person name="Zeng Q."/>
            <person name="Gargeya S."/>
            <person name="Fitzgerald M."/>
            <person name="Haas B."/>
            <person name="Abouelleil A."/>
            <person name="Alvarado L."/>
            <person name="Arachchi H.M."/>
            <person name="Berlin A."/>
            <person name="Chapman S.B."/>
            <person name="Gearin G."/>
            <person name="Goldberg J."/>
            <person name="Griggs A."/>
            <person name="Gujja S."/>
            <person name="Hansen M."/>
            <person name="Heiman D."/>
            <person name="Howarth C."/>
            <person name="Larimer J."/>
            <person name="Lui A."/>
            <person name="MacDonald P.J.P."/>
            <person name="McCowen C."/>
            <person name="Montmayeur A."/>
            <person name="Murphy C."/>
            <person name="Neiman D."/>
            <person name="Pearson M."/>
            <person name="Priest M."/>
            <person name="Roberts A."/>
            <person name="Saif S."/>
            <person name="Shea T."/>
            <person name="Sisk P."/>
            <person name="Stolte C."/>
            <person name="Sykes S."/>
            <person name="Wortman J."/>
            <person name="Nusbaum C."/>
            <person name="Birren B."/>
        </authorList>
    </citation>
    <scope>NUCLEOTIDE SEQUENCE [LARGE SCALE GENOMIC DNA]</scope>
    <source>
        <strain evidence="1 2">ATCC 38327</strain>
    </source>
</reference>
<evidence type="ECO:0000313" key="1">
    <source>
        <dbReference type="EMBL" id="KNE63127.1"/>
    </source>
</evidence>
<accession>A0A0L0SKS1</accession>
<protein>
    <submittedName>
        <fullName evidence="1">Uncharacterized protein</fullName>
    </submittedName>
</protein>
<reference evidence="2" key="2">
    <citation type="submission" date="2009-11" db="EMBL/GenBank/DDBJ databases">
        <title>The Genome Sequence of Allomyces macrogynus strain ATCC 38327.</title>
        <authorList>
            <consortium name="The Broad Institute Genome Sequencing Platform"/>
            <person name="Russ C."/>
            <person name="Cuomo C."/>
            <person name="Shea T."/>
            <person name="Young S.K."/>
            <person name="Zeng Q."/>
            <person name="Koehrsen M."/>
            <person name="Haas B."/>
            <person name="Borodovsky M."/>
            <person name="Guigo R."/>
            <person name="Alvarado L."/>
            <person name="Berlin A."/>
            <person name="Borenstein D."/>
            <person name="Chen Z."/>
            <person name="Engels R."/>
            <person name="Freedman E."/>
            <person name="Gellesch M."/>
            <person name="Goldberg J."/>
            <person name="Griggs A."/>
            <person name="Gujja S."/>
            <person name="Heiman D."/>
            <person name="Hepburn T."/>
            <person name="Howarth C."/>
            <person name="Jen D."/>
            <person name="Larson L."/>
            <person name="Lewis B."/>
            <person name="Mehta T."/>
            <person name="Park D."/>
            <person name="Pearson M."/>
            <person name="Roberts A."/>
            <person name="Saif S."/>
            <person name="Shenoy N."/>
            <person name="Sisk P."/>
            <person name="Stolte C."/>
            <person name="Sykes S."/>
            <person name="Walk T."/>
            <person name="White J."/>
            <person name="Yandava C."/>
            <person name="Burger G."/>
            <person name="Gray M.W."/>
            <person name="Holland P.W.H."/>
            <person name="King N."/>
            <person name="Lang F.B.F."/>
            <person name="Roger A.J."/>
            <person name="Ruiz-Trillo I."/>
            <person name="Lander E."/>
            <person name="Nusbaum C."/>
        </authorList>
    </citation>
    <scope>NUCLEOTIDE SEQUENCE [LARGE SCALE GENOMIC DNA]</scope>
    <source>
        <strain evidence="2">ATCC 38327</strain>
    </source>
</reference>
<dbReference type="SUPFAM" id="SSF51735">
    <property type="entry name" value="NAD(P)-binding Rossmann-fold domains"/>
    <property type="match status" value="1"/>
</dbReference>
<evidence type="ECO:0000313" key="2">
    <source>
        <dbReference type="Proteomes" id="UP000054350"/>
    </source>
</evidence>
<dbReference type="OrthoDB" id="10254221at2759"/>
<dbReference type="AlphaFoldDB" id="A0A0L0SKS1"/>
<dbReference type="EMBL" id="GG745341">
    <property type="protein sequence ID" value="KNE63127.1"/>
    <property type="molecule type" value="Genomic_DNA"/>
</dbReference>
<dbReference type="Gene3D" id="3.40.50.720">
    <property type="entry name" value="NAD(P)-binding Rossmann-like Domain"/>
    <property type="match status" value="1"/>
</dbReference>
<dbReference type="PANTHER" id="PTHR43162:SF1">
    <property type="entry name" value="PRESTALK A DIFFERENTIATION PROTEIN A"/>
    <property type="match status" value="1"/>
</dbReference>
<dbReference type="PANTHER" id="PTHR43162">
    <property type="match status" value="1"/>
</dbReference>
<keyword evidence="2" id="KW-1185">Reference proteome</keyword>
<sequence length="439" mass="48169">MELLWLAVAHSPKLCTPTDSRATGRGRPRARSRLLARAYKSVAAPAIPSSLSRAPVDRIPPDSRHLSTLFTYALARPYPSTHQPTNMATSTRPEHTVAITEADTIPGFYAARACLSARNWHQVVCGVTDIKSELARELAKEGARIVPADLDNPNSIKHLVGNADALVMVPPRDFDAADKLKKVLDALEDMQVPLVAAAAESTQQQGSDNKLRAMVFVSCILAAMHGAAVEGAESRDHKNVVQQWLAMEKEVKHRCKKATICRVGFPMQSMFALSEIIQNKGVMPLNFGNGEVAPVNLKDAMMGLAKVAHESVMHGHPGGKAAAAHHGQLYTLTGTQLLTAAQLASTATHVLEAPVTYRSIDDHEMRRILEASSGLHRYDVEEFLTAAKCIRMGKMAIRTQDLERLLQRQPSTIDRFWQENKTMFKPRGGRIIQAVTKDY</sequence>
<organism evidence="1 2">
    <name type="scientific">Allomyces macrogynus (strain ATCC 38327)</name>
    <name type="common">Allomyces javanicus var. macrogynus</name>
    <dbReference type="NCBI Taxonomy" id="578462"/>
    <lineage>
        <taxon>Eukaryota</taxon>
        <taxon>Fungi</taxon>
        <taxon>Fungi incertae sedis</taxon>
        <taxon>Blastocladiomycota</taxon>
        <taxon>Blastocladiomycetes</taxon>
        <taxon>Blastocladiales</taxon>
        <taxon>Blastocladiaceae</taxon>
        <taxon>Allomyces</taxon>
    </lineage>
</organism>
<dbReference type="InterPro" id="IPR036291">
    <property type="entry name" value="NAD(P)-bd_dom_sf"/>
</dbReference>